<evidence type="ECO:0000256" key="1">
    <source>
        <dbReference type="ARBA" id="ARBA00004141"/>
    </source>
</evidence>
<evidence type="ECO:0000256" key="2">
    <source>
        <dbReference type="ARBA" id="ARBA00022692"/>
    </source>
</evidence>
<name>A0ABR4E5V1_9PEZI</name>
<comment type="subcellular location">
    <subcellularLocation>
        <location evidence="1">Membrane</location>
        <topology evidence="1">Multi-pass membrane protein</topology>
    </subcellularLocation>
</comment>
<evidence type="ECO:0000259" key="7">
    <source>
        <dbReference type="Pfam" id="PF20684"/>
    </source>
</evidence>
<organism evidence="8 9">
    <name type="scientific">Diaporthe vaccinii</name>
    <dbReference type="NCBI Taxonomy" id="105482"/>
    <lineage>
        <taxon>Eukaryota</taxon>
        <taxon>Fungi</taxon>
        <taxon>Dikarya</taxon>
        <taxon>Ascomycota</taxon>
        <taxon>Pezizomycotina</taxon>
        <taxon>Sordariomycetes</taxon>
        <taxon>Sordariomycetidae</taxon>
        <taxon>Diaporthales</taxon>
        <taxon>Diaporthaceae</taxon>
        <taxon>Diaporthe</taxon>
        <taxon>Diaporthe eres species complex</taxon>
    </lineage>
</organism>
<dbReference type="EMBL" id="JBAWTH010000093">
    <property type="protein sequence ID" value="KAL2277819.1"/>
    <property type="molecule type" value="Genomic_DNA"/>
</dbReference>
<sequence>MKSSQIPGIVSLAIPWMLSTAAIILRLLARRITKTRLWWDDWMALSTYVWAVANSAFGIKWVCDGLALHRAEISWMTPSQSLKAARMNLFFLVVFYALAVGFAKIAVLALYWRMFSLGRLRYPIIVLTICSVLWTVIRTVLSFIRCIPIQKYWDPSVDGRCPINDAKLFPAGAFSHLTLDVLIIALPLFELRKLRMSVRRKLGVIVLFMFGIVTCLGTTFVILGSLRLDETSEELSYTIPSMFVWANVEVNFGVISACAPLLRPLFSMHKMGSRDKMDDFKSTHKRFSVKHIPARIELYLLQDLVQHGDMPRELKVDK</sequence>
<evidence type="ECO:0000313" key="9">
    <source>
        <dbReference type="Proteomes" id="UP001600888"/>
    </source>
</evidence>
<dbReference type="InterPro" id="IPR052337">
    <property type="entry name" value="SAT4-like"/>
</dbReference>
<comment type="caution">
    <text evidence="8">The sequence shown here is derived from an EMBL/GenBank/DDBJ whole genome shotgun (WGS) entry which is preliminary data.</text>
</comment>
<protein>
    <recommendedName>
        <fullName evidence="7">Rhodopsin domain-containing protein</fullName>
    </recommendedName>
</protein>
<comment type="similarity">
    <text evidence="5">Belongs to the SAT4 family.</text>
</comment>
<feature type="transmembrane region" description="Helical" evidence="6">
    <location>
        <begin position="243"/>
        <end position="266"/>
    </location>
</feature>
<evidence type="ECO:0000256" key="3">
    <source>
        <dbReference type="ARBA" id="ARBA00022989"/>
    </source>
</evidence>
<dbReference type="PANTHER" id="PTHR33048">
    <property type="entry name" value="PTH11-LIKE INTEGRAL MEMBRANE PROTEIN (AFU_ORTHOLOGUE AFUA_5G11245)"/>
    <property type="match status" value="1"/>
</dbReference>
<accession>A0ABR4E5V1</accession>
<proteinExistence type="inferred from homology"/>
<dbReference type="Pfam" id="PF20684">
    <property type="entry name" value="Fung_rhodopsin"/>
    <property type="match status" value="1"/>
</dbReference>
<keyword evidence="4 6" id="KW-0472">Membrane</keyword>
<dbReference type="InterPro" id="IPR049326">
    <property type="entry name" value="Rhodopsin_dom_fungi"/>
</dbReference>
<feature type="domain" description="Rhodopsin" evidence="7">
    <location>
        <begin position="25"/>
        <end position="267"/>
    </location>
</feature>
<keyword evidence="9" id="KW-1185">Reference proteome</keyword>
<dbReference type="PANTHER" id="PTHR33048:SF47">
    <property type="entry name" value="INTEGRAL MEMBRANE PROTEIN-RELATED"/>
    <property type="match status" value="1"/>
</dbReference>
<evidence type="ECO:0000256" key="5">
    <source>
        <dbReference type="ARBA" id="ARBA00038359"/>
    </source>
</evidence>
<feature type="transmembrane region" description="Helical" evidence="6">
    <location>
        <begin position="89"/>
        <end position="112"/>
    </location>
</feature>
<keyword evidence="2 6" id="KW-0812">Transmembrane</keyword>
<gene>
    <name evidence="8" type="ORF">FJTKL_15111</name>
</gene>
<feature type="transmembrane region" description="Helical" evidence="6">
    <location>
        <begin position="6"/>
        <end position="28"/>
    </location>
</feature>
<reference evidence="8 9" key="1">
    <citation type="submission" date="2024-03" db="EMBL/GenBank/DDBJ databases">
        <title>A high-quality draft genome sequence of Diaporthe vaccinii, a causative agent of upright dieback and viscid rot disease in cranberry plants.</title>
        <authorList>
            <person name="Sarrasin M."/>
            <person name="Lang B.F."/>
            <person name="Burger G."/>
        </authorList>
    </citation>
    <scope>NUCLEOTIDE SEQUENCE [LARGE SCALE GENOMIC DNA]</scope>
    <source>
        <strain evidence="8 9">IS7</strain>
    </source>
</reference>
<feature type="transmembrane region" description="Helical" evidence="6">
    <location>
        <begin position="201"/>
        <end position="223"/>
    </location>
</feature>
<keyword evidence="3 6" id="KW-1133">Transmembrane helix</keyword>
<dbReference type="Proteomes" id="UP001600888">
    <property type="component" value="Unassembled WGS sequence"/>
</dbReference>
<evidence type="ECO:0000256" key="6">
    <source>
        <dbReference type="SAM" id="Phobius"/>
    </source>
</evidence>
<evidence type="ECO:0000256" key="4">
    <source>
        <dbReference type="ARBA" id="ARBA00023136"/>
    </source>
</evidence>
<evidence type="ECO:0000313" key="8">
    <source>
        <dbReference type="EMBL" id="KAL2277819.1"/>
    </source>
</evidence>
<feature type="transmembrane region" description="Helical" evidence="6">
    <location>
        <begin position="124"/>
        <end position="144"/>
    </location>
</feature>